<name>A0A315ZC77_SEDFL</name>
<feature type="transmembrane region" description="Helical" evidence="1">
    <location>
        <begin position="87"/>
        <end position="108"/>
    </location>
</feature>
<dbReference type="PANTHER" id="PTHR30273:SF2">
    <property type="entry name" value="PROTEIN FECR"/>
    <property type="match status" value="1"/>
</dbReference>
<dbReference type="Pfam" id="PF04773">
    <property type="entry name" value="FecR"/>
    <property type="match status" value="1"/>
</dbReference>
<protein>
    <submittedName>
        <fullName evidence="4">FecR family protein</fullName>
    </submittedName>
</protein>
<dbReference type="Pfam" id="PF16344">
    <property type="entry name" value="FecR_C"/>
    <property type="match status" value="1"/>
</dbReference>
<dbReference type="EMBL" id="QGDO01000002">
    <property type="protein sequence ID" value="PWJ43141.1"/>
    <property type="molecule type" value="Genomic_DNA"/>
</dbReference>
<keyword evidence="5" id="KW-1185">Reference proteome</keyword>
<dbReference type="Proteomes" id="UP000245535">
    <property type="component" value="Unassembled WGS sequence"/>
</dbReference>
<dbReference type="Gene3D" id="3.55.50.30">
    <property type="match status" value="1"/>
</dbReference>
<dbReference type="InterPro" id="IPR012373">
    <property type="entry name" value="Ferrdict_sens_TM"/>
</dbReference>
<feature type="domain" description="FecR protein" evidence="2">
    <location>
        <begin position="119"/>
        <end position="204"/>
    </location>
</feature>
<feature type="domain" description="Protein FecR C-terminal" evidence="3">
    <location>
        <begin position="246"/>
        <end position="314"/>
    </location>
</feature>
<keyword evidence="1" id="KW-1133">Transmembrane helix</keyword>
<sequence length="315" mass="36014">MSSIDKYLNDPKFCSWALGEAEETVFWNKYISDHPEEKEIIEKAVSIVQKVKVDEPTITDAHVQKLWSSIAQQTVQQTKSRSLFPQWSYAVAASIALLITVSVVYFQFFQGVQVQAEYAEQKTHVLPDGSEVWINAGSKIKYDPEKWAETRTLQLEGEAYFEVEKGSKFTVQTPKGDVSVLGTRFNVFARSDDFRVECYSGKVKVESPNQKEVILEQGDKAVLAETLLKKEETTTSRIPLWKEGHFQFDNMLLTDVFDEVERQFDVSINFKDQTAIQNRRYTGTFSNKNLEICLEIVCVPMGLKYTVNGQEITIE</sequence>
<evidence type="ECO:0000313" key="4">
    <source>
        <dbReference type="EMBL" id="PWJ43141.1"/>
    </source>
</evidence>
<evidence type="ECO:0000259" key="3">
    <source>
        <dbReference type="Pfam" id="PF16344"/>
    </source>
</evidence>
<proteinExistence type="predicted"/>
<dbReference type="Gene3D" id="2.60.120.1440">
    <property type="match status" value="1"/>
</dbReference>
<accession>A0A315ZC77</accession>
<dbReference type="InterPro" id="IPR006860">
    <property type="entry name" value="FecR"/>
</dbReference>
<gene>
    <name evidence="4" type="ORF">BC781_102690</name>
</gene>
<keyword evidence="1" id="KW-0472">Membrane</keyword>
<dbReference type="InterPro" id="IPR032508">
    <property type="entry name" value="FecR_C"/>
</dbReference>
<evidence type="ECO:0000256" key="1">
    <source>
        <dbReference type="SAM" id="Phobius"/>
    </source>
</evidence>
<dbReference type="AlphaFoldDB" id="A0A315ZC77"/>
<reference evidence="4 5" key="1">
    <citation type="submission" date="2018-03" db="EMBL/GenBank/DDBJ databases">
        <title>Genomic Encyclopedia of Archaeal and Bacterial Type Strains, Phase II (KMG-II): from individual species to whole genera.</title>
        <authorList>
            <person name="Goeker M."/>
        </authorList>
    </citation>
    <scope>NUCLEOTIDE SEQUENCE [LARGE SCALE GENOMIC DNA]</scope>
    <source>
        <strain evidence="4 5">DSM 28229</strain>
    </source>
</reference>
<evidence type="ECO:0000313" key="5">
    <source>
        <dbReference type="Proteomes" id="UP000245535"/>
    </source>
</evidence>
<evidence type="ECO:0000259" key="2">
    <source>
        <dbReference type="Pfam" id="PF04773"/>
    </source>
</evidence>
<keyword evidence="1" id="KW-0812">Transmembrane</keyword>
<dbReference type="GO" id="GO:0016989">
    <property type="term" value="F:sigma factor antagonist activity"/>
    <property type="evidence" value="ECO:0007669"/>
    <property type="project" value="TreeGrafter"/>
</dbReference>
<dbReference type="RefSeq" id="WP_109617441.1">
    <property type="nucleotide sequence ID" value="NZ_QGDO01000002.1"/>
</dbReference>
<dbReference type="PANTHER" id="PTHR30273">
    <property type="entry name" value="PERIPLASMIC SIGNAL SENSOR AND SIGMA FACTOR ACTIVATOR FECR-RELATED"/>
    <property type="match status" value="1"/>
</dbReference>
<comment type="caution">
    <text evidence="4">The sequence shown here is derived from an EMBL/GenBank/DDBJ whole genome shotgun (WGS) entry which is preliminary data.</text>
</comment>
<organism evidence="4 5">
    <name type="scientific">Sediminitomix flava</name>
    <dbReference type="NCBI Taxonomy" id="379075"/>
    <lineage>
        <taxon>Bacteria</taxon>
        <taxon>Pseudomonadati</taxon>
        <taxon>Bacteroidota</taxon>
        <taxon>Cytophagia</taxon>
        <taxon>Cytophagales</taxon>
        <taxon>Flammeovirgaceae</taxon>
        <taxon>Sediminitomix</taxon>
    </lineage>
</organism>
<dbReference type="PIRSF" id="PIRSF018266">
    <property type="entry name" value="FecR"/>
    <property type="match status" value="1"/>
</dbReference>
<dbReference type="OrthoDB" id="1523489at2"/>